<name>A0A833TJ98_JUGRE</name>
<organism evidence="1 2">
    <name type="scientific">Juglans regia</name>
    <name type="common">English walnut</name>
    <dbReference type="NCBI Taxonomy" id="51240"/>
    <lineage>
        <taxon>Eukaryota</taxon>
        <taxon>Viridiplantae</taxon>
        <taxon>Streptophyta</taxon>
        <taxon>Embryophyta</taxon>
        <taxon>Tracheophyta</taxon>
        <taxon>Spermatophyta</taxon>
        <taxon>Magnoliopsida</taxon>
        <taxon>eudicotyledons</taxon>
        <taxon>Gunneridae</taxon>
        <taxon>Pentapetalae</taxon>
        <taxon>rosids</taxon>
        <taxon>fabids</taxon>
        <taxon>Fagales</taxon>
        <taxon>Juglandaceae</taxon>
        <taxon>Juglans</taxon>
    </lineage>
</organism>
<dbReference type="Proteomes" id="UP000619265">
    <property type="component" value="Unassembled WGS sequence"/>
</dbReference>
<reference evidence="1" key="2">
    <citation type="submission" date="2020-03" db="EMBL/GenBank/DDBJ databases">
        <title>Walnut 2.0.</title>
        <authorList>
            <person name="Marrano A."/>
            <person name="Britton M."/>
            <person name="Zimin A.V."/>
            <person name="Zaini P.A."/>
            <person name="Workman R."/>
            <person name="Puiu D."/>
            <person name="Bianco L."/>
            <person name="Allen B.J."/>
            <person name="Troggio M."/>
            <person name="Leslie C.A."/>
            <person name="Timp W."/>
            <person name="Dendekar A."/>
            <person name="Salzberg S.L."/>
            <person name="Neale D.B."/>
        </authorList>
    </citation>
    <scope>NUCLEOTIDE SEQUENCE</scope>
    <source>
        <tissue evidence="1">Leaves</tissue>
    </source>
</reference>
<dbReference type="EMBL" id="LIHL02000013">
    <property type="protein sequence ID" value="KAF5449121.1"/>
    <property type="molecule type" value="Genomic_DNA"/>
</dbReference>
<proteinExistence type="predicted"/>
<sequence length="597" mass="64765">MGMCRDVFIEQKLFSFRKENDRWWSITESSRRVVKYVSLDQEALGWLGFTVKECATPLVSSDFLRTHRKGNSVLMVQRGCNHNGSFFSLSEFGHDKRRGMIVVSEGRKGEGWRIFEDTIKELTLSSSVWSGRNRGACVLVPSQAGKMKGHKGGGDAPSSMALGSRSYREVVQNILPHVVVPDTSSTEIVRRKKGDGSELLGLNEDILLRSLAEMEEKIGFLLEDIFSLKRCVKGKEVMKMGLGQVGKAHHAQAGVVMGPGPGQQRSGPKKAWVSRVQNEISAQTTCIPPTAPIRIVPDSPPAHKLSPNTVDYHSEFVQALHSGTEVGKLVDTVQIVCSPATLIWVSPDSTLTQKFSLDNVDHHGESVNTCSVIGESVEVSAKDGSSYVDLSSLSPGVLKTQSQSHGVGEGTDALLVLSNMSEHEVSLQGHEVSLSPGVLKRQSQSQEVGEGFDALLVLSNMSEHAPVVNQLILAESRGEPILTCSSDLALFSSDSIGEEGASLTPLCTLPPSSKYGSCPSNWVFKKVEEIQAVIGISFGGYEEQFKALLIALEASHSKSASKQDRELRRLTCSINYDAKEGSGGRDRLKGRGNLGFL</sequence>
<evidence type="ECO:0000313" key="2">
    <source>
        <dbReference type="Proteomes" id="UP000619265"/>
    </source>
</evidence>
<dbReference type="Gramene" id="Jr13_10450_p1">
    <property type="protein sequence ID" value="cds.Jr13_10450_p1"/>
    <property type="gene ID" value="Jr13_10450"/>
</dbReference>
<gene>
    <name evidence="1" type="ORF">F2P56_029600</name>
</gene>
<accession>A0A833TJ98</accession>
<protein>
    <submittedName>
        <fullName evidence="1">Uncharacterized protein</fullName>
    </submittedName>
</protein>
<comment type="caution">
    <text evidence="1">The sequence shown here is derived from an EMBL/GenBank/DDBJ whole genome shotgun (WGS) entry which is preliminary data.</text>
</comment>
<evidence type="ECO:0000313" key="1">
    <source>
        <dbReference type="EMBL" id="KAF5449121.1"/>
    </source>
</evidence>
<reference evidence="1" key="1">
    <citation type="submission" date="2015-10" db="EMBL/GenBank/DDBJ databases">
        <authorList>
            <person name="Martinez-Garcia P.J."/>
            <person name="Crepeau M.W."/>
            <person name="Puiu D."/>
            <person name="Gonzalez-Ibeas D."/>
            <person name="Whalen J."/>
            <person name="Stevens K."/>
            <person name="Paul R."/>
            <person name="Butterfield T."/>
            <person name="Britton M."/>
            <person name="Reagan R."/>
            <person name="Chakraborty S."/>
            <person name="Walawage S.L."/>
            <person name="Vasquez-Gross H.A."/>
            <person name="Cardeno C."/>
            <person name="Famula R."/>
            <person name="Pratt K."/>
            <person name="Kuruganti S."/>
            <person name="Aradhya M.K."/>
            <person name="Leslie C.A."/>
            <person name="Dandekar A.M."/>
            <person name="Salzberg S.L."/>
            <person name="Wegrzyn J.L."/>
            <person name="Langley C.H."/>
            <person name="Neale D.B."/>
        </authorList>
    </citation>
    <scope>NUCLEOTIDE SEQUENCE</scope>
    <source>
        <tissue evidence="1">Leaves</tissue>
    </source>
</reference>
<dbReference type="AlphaFoldDB" id="A0A833TJ98"/>